<organism evidence="3 4">
    <name type="scientific">Methylohalomonas lacus</name>
    <dbReference type="NCBI Taxonomy" id="398773"/>
    <lineage>
        <taxon>Bacteria</taxon>
        <taxon>Pseudomonadati</taxon>
        <taxon>Pseudomonadota</taxon>
        <taxon>Gammaproteobacteria</taxon>
        <taxon>Methylohalomonadales</taxon>
        <taxon>Methylohalomonadaceae</taxon>
        <taxon>Methylohalomonas</taxon>
    </lineage>
</organism>
<dbReference type="InterPro" id="IPR025512">
    <property type="entry name" value="DUF4399"/>
</dbReference>
<sequence>MQISFKPILAGLLLVVASPWLAAEADTAAAQAYFISPSDGDTVTSPVTVRFGLKNMGVAPAGVDKPATGHHHLLVNTGLPALDKPVPSNEQHRHFGGGQTETTLELPPGEHTLQLLLGDHNHIPHDPPVMSEQITITVEE</sequence>
<feature type="chain" id="PRO_5042230875" description="DUF4399 domain-containing protein" evidence="1">
    <location>
        <begin position="23"/>
        <end position="140"/>
    </location>
</feature>
<accession>A0AAE3HJF8</accession>
<name>A0AAE3HJF8_9GAMM</name>
<dbReference type="Proteomes" id="UP001204445">
    <property type="component" value="Unassembled WGS sequence"/>
</dbReference>
<evidence type="ECO:0000259" key="2">
    <source>
        <dbReference type="Pfam" id="PF14347"/>
    </source>
</evidence>
<keyword evidence="4" id="KW-1185">Reference proteome</keyword>
<feature type="signal peptide" evidence="1">
    <location>
        <begin position="1"/>
        <end position="22"/>
    </location>
</feature>
<dbReference type="Pfam" id="PF14347">
    <property type="entry name" value="DUF4399"/>
    <property type="match status" value="1"/>
</dbReference>
<evidence type="ECO:0000256" key="1">
    <source>
        <dbReference type="SAM" id="SignalP"/>
    </source>
</evidence>
<keyword evidence="1" id="KW-0732">Signal</keyword>
<protein>
    <recommendedName>
        <fullName evidence="2">DUF4399 domain-containing protein</fullName>
    </recommendedName>
</protein>
<evidence type="ECO:0000313" key="4">
    <source>
        <dbReference type="Proteomes" id="UP001204445"/>
    </source>
</evidence>
<feature type="domain" description="DUF4399" evidence="2">
    <location>
        <begin position="49"/>
        <end position="139"/>
    </location>
</feature>
<reference evidence="3" key="1">
    <citation type="submission" date="2022-08" db="EMBL/GenBank/DDBJ databases">
        <title>Genomic Encyclopedia of Type Strains, Phase III (KMG-III): the genomes of soil and plant-associated and newly described type strains.</title>
        <authorList>
            <person name="Whitman W."/>
        </authorList>
    </citation>
    <scope>NUCLEOTIDE SEQUENCE</scope>
    <source>
        <strain evidence="3">HMT 1</strain>
    </source>
</reference>
<comment type="caution">
    <text evidence="3">The sequence shown here is derived from an EMBL/GenBank/DDBJ whole genome shotgun (WGS) entry which is preliminary data.</text>
</comment>
<dbReference type="RefSeq" id="WP_259053654.1">
    <property type="nucleotide sequence ID" value="NZ_JANUCT010000001.1"/>
</dbReference>
<proteinExistence type="predicted"/>
<dbReference type="EMBL" id="JANUCT010000001">
    <property type="protein sequence ID" value="MCS3902221.1"/>
    <property type="molecule type" value="Genomic_DNA"/>
</dbReference>
<evidence type="ECO:0000313" key="3">
    <source>
        <dbReference type="EMBL" id="MCS3902221.1"/>
    </source>
</evidence>
<gene>
    <name evidence="3" type="ORF">J2T55_000213</name>
</gene>
<dbReference type="AlphaFoldDB" id="A0AAE3HJF8"/>